<evidence type="ECO:0000313" key="1">
    <source>
        <dbReference type="EMBL" id="KAF5950922.1"/>
    </source>
</evidence>
<reference evidence="1 2" key="2">
    <citation type="submission" date="2020-07" db="EMBL/GenBank/DDBJ databases">
        <title>Genome assembly of wild tea tree DASZ reveals pedigree and selection history of tea varieties.</title>
        <authorList>
            <person name="Zhang W."/>
        </authorList>
    </citation>
    <scope>NUCLEOTIDE SEQUENCE [LARGE SCALE GENOMIC DNA]</scope>
    <source>
        <strain evidence="2">cv. G240</strain>
        <tissue evidence="1">Leaf</tissue>
    </source>
</reference>
<sequence length="84" mass="9435">MAYRGDLTKIGSDAFAILDQCMGQAGKHCPHPRPHQEVQNPQLYPLWVAKGTPTKEKVINCNQAAKKYGGVVIKDFGKKRHVRY</sequence>
<comment type="caution">
    <text evidence="1">The sequence shown here is derived from an EMBL/GenBank/DDBJ whole genome shotgun (WGS) entry which is preliminary data.</text>
</comment>
<accession>A0A7J7HDC6</accession>
<proteinExistence type="predicted"/>
<keyword evidence="2" id="KW-1185">Reference proteome</keyword>
<dbReference type="Proteomes" id="UP000593564">
    <property type="component" value="Unassembled WGS sequence"/>
</dbReference>
<name>A0A7J7HDC6_CAMSI</name>
<dbReference type="EMBL" id="JACBKZ010000005">
    <property type="protein sequence ID" value="KAF5950922.1"/>
    <property type="molecule type" value="Genomic_DNA"/>
</dbReference>
<gene>
    <name evidence="1" type="ORF">HYC85_012915</name>
</gene>
<dbReference type="AlphaFoldDB" id="A0A7J7HDC6"/>
<protein>
    <submittedName>
        <fullName evidence="1">Uncharacterized protein</fullName>
    </submittedName>
</protein>
<reference evidence="2" key="1">
    <citation type="journal article" date="2020" name="Nat. Commun.">
        <title>Genome assembly of wild tea tree DASZ reveals pedigree and selection history of tea varieties.</title>
        <authorList>
            <person name="Zhang W."/>
            <person name="Zhang Y."/>
            <person name="Qiu H."/>
            <person name="Guo Y."/>
            <person name="Wan H."/>
            <person name="Zhang X."/>
            <person name="Scossa F."/>
            <person name="Alseekh S."/>
            <person name="Zhang Q."/>
            <person name="Wang P."/>
            <person name="Xu L."/>
            <person name="Schmidt M.H."/>
            <person name="Jia X."/>
            <person name="Li D."/>
            <person name="Zhu A."/>
            <person name="Guo F."/>
            <person name="Chen W."/>
            <person name="Ni D."/>
            <person name="Usadel B."/>
            <person name="Fernie A.R."/>
            <person name="Wen W."/>
        </authorList>
    </citation>
    <scope>NUCLEOTIDE SEQUENCE [LARGE SCALE GENOMIC DNA]</scope>
    <source>
        <strain evidence="2">cv. G240</strain>
    </source>
</reference>
<dbReference type="PANTHER" id="PTHR33484">
    <property type="entry name" value="BNAC07G33360D PROTEIN"/>
    <property type="match status" value="1"/>
</dbReference>
<evidence type="ECO:0000313" key="2">
    <source>
        <dbReference type="Proteomes" id="UP000593564"/>
    </source>
</evidence>
<organism evidence="1 2">
    <name type="scientific">Camellia sinensis</name>
    <name type="common">Tea plant</name>
    <name type="synonym">Thea sinensis</name>
    <dbReference type="NCBI Taxonomy" id="4442"/>
    <lineage>
        <taxon>Eukaryota</taxon>
        <taxon>Viridiplantae</taxon>
        <taxon>Streptophyta</taxon>
        <taxon>Embryophyta</taxon>
        <taxon>Tracheophyta</taxon>
        <taxon>Spermatophyta</taxon>
        <taxon>Magnoliopsida</taxon>
        <taxon>eudicotyledons</taxon>
        <taxon>Gunneridae</taxon>
        <taxon>Pentapetalae</taxon>
        <taxon>asterids</taxon>
        <taxon>Ericales</taxon>
        <taxon>Theaceae</taxon>
        <taxon>Camellia</taxon>
    </lineage>
</organism>